<dbReference type="PANTHER" id="PTHR42812">
    <property type="entry name" value="BETA-XYLOSIDASE"/>
    <property type="match status" value="1"/>
</dbReference>
<dbReference type="Pfam" id="PF04616">
    <property type="entry name" value="Glyco_hydro_43"/>
    <property type="match status" value="1"/>
</dbReference>
<dbReference type="Gene3D" id="2.115.10.20">
    <property type="entry name" value="Glycosyl hydrolase domain, family 43"/>
    <property type="match status" value="1"/>
</dbReference>
<dbReference type="SUPFAM" id="SSF49899">
    <property type="entry name" value="Concanavalin A-like lectins/glucanases"/>
    <property type="match status" value="1"/>
</dbReference>
<dbReference type="PANTHER" id="PTHR42812:SF12">
    <property type="entry name" value="BETA-XYLOSIDASE-RELATED"/>
    <property type="match status" value="1"/>
</dbReference>
<keyword evidence="3 6" id="KW-0326">Glycosidase</keyword>
<dbReference type="InterPro" id="IPR023296">
    <property type="entry name" value="Glyco_hydro_beta-prop_sf"/>
</dbReference>
<accession>A0A8H6MT86</accession>
<evidence type="ECO:0000259" key="7">
    <source>
        <dbReference type="Pfam" id="PF17851"/>
    </source>
</evidence>
<evidence type="ECO:0000313" key="9">
    <source>
        <dbReference type="Proteomes" id="UP000652219"/>
    </source>
</evidence>
<dbReference type="Pfam" id="PF17851">
    <property type="entry name" value="GH43_C2"/>
    <property type="match status" value="1"/>
</dbReference>
<name>A0A8H6MT86_9PEZI</name>
<organism evidence="8 9">
    <name type="scientific">Colletotrichum sojae</name>
    <dbReference type="NCBI Taxonomy" id="2175907"/>
    <lineage>
        <taxon>Eukaryota</taxon>
        <taxon>Fungi</taxon>
        <taxon>Dikarya</taxon>
        <taxon>Ascomycota</taxon>
        <taxon>Pezizomycotina</taxon>
        <taxon>Sordariomycetes</taxon>
        <taxon>Hypocreomycetidae</taxon>
        <taxon>Glomerellales</taxon>
        <taxon>Glomerellaceae</taxon>
        <taxon>Colletotrichum</taxon>
        <taxon>Colletotrichum orchidearum species complex</taxon>
    </lineage>
</organism>
<feature type="active site" description="Proton donor" evidence="4">
    <location>
        <position position="205"/>
    </location>
</feature>
<dbReference type="InterPro" id="IPR041542">
    <property type="entry name" value="GH43_C2"/>
</dbReference>
<dbReference type="GO" id="GO:0005975">
    <property type="term" value="P:carbohydrate metabolic process"/>
    <property type="evidence" value="ECO:0007669"/>
    <property type="project" value="InterPro"/>
</dbReference>
<dbReference type="InterPro" id="IPR051795">
    <property type="entry name" value="Glycosyl_Hydrlase_43"/>
</dbReference>
<evidence type="ECO:0000256" key="2">
    <source>
        <dbReference type="ARBA" id="ARBA00022801"/>
    </source>
</evidence>
<evidence type="ECO:0000256" key="3">
    <source>
        <dbReference type="ARBA" id="ARBA00023295"/>
    </source>
</evidence>
<dbReference type="SUPFAM" id="SSF75005">
    <property type="entry name" value="Arabinanase/levansucrase/invertase"/>
    <property type="match status" value="1"/>
</dbReference>
<dbReference type="Gene3D" id="2.60.120.200">
    <property type="match status" value="1"/>
</dbReference>
<feature type="active site" description="Proton acceptor" evidence="4">
    <location>
        <position position="18"/>
    </location>
</feature>
<feature type="site" description="Important for catalytic activity, responsible for pKa modulation of the active site Glu and correct orientation of both the proton donor and substrate" evidence="5">
    <location>
        <position position="147"/>
    </location>
</feature>
<dbReference type="CDD" id="cd18617">
    <property type="entry name" value="GH43_XynB-like"/>
    <property type="match status" value="1"/>
</dbReference>
<evidence type="ECO:0000313" key="8">
    <source>
        <dbReference type="EMBL" id="KAF6808262.1"/>
    </source>
</evidence>
<evidence type="ECO:0000256" key="1">
    <source>
        <dbReference type="ARBA" id="ARBA00009865"/>
    </source>
</evidence>
<comment type="caution">
    <text evidence="8">The sequence shown here is derived from an EMBL/GenBank/DDBJ whole genome shotgun (WGS) entry which is preliminary data.</text>
</comment>
<evidence type="ECO:0000256" key="5">
    <source>
        <dbReference type="PIRSR" id="PIRSR606710-2"/>
    </source>
</evidence>
<evidence type="ECO:0000256" key="4">
    <source>
        <dbReference type="PIRSR" id="PIRSR606710-1"/>
    </source>
</evidence>
<dbReference type="AlphaFoldDB" id="A0A8H6MT86"/>
<feature type="domain" description="Beta-xylosidase C-terminal Concanavalin A-like" evidence="7">
    <location>
        <begin position="346"/>
        <end position="526"/>
    </location>
</feature>
<sequence length="535" mass="59217">MAESRTFRNPIVPGFAPDPSVIFVDGVFYLATSSFHVFPGIPTYASTDLQEWKHIGNAINRREQLSLARASTAVMPLDTGNVMVMVASAGLFAPTIRYHEGTFYIVCTNAIRGDGGRLSLDNFYVSTDDIWSGWWSDPIHFPFAGIDPSIFFDDDGKTYTQGCWMVDRLRQPSCTIKQLEIDISTGEVLQQAREIWDGFARYDTEGPHVYKRDGWYYLLVAESGTFEHHLLSIGRSRSIWGPYESCPANPIMTADGKPEEYIQNIGHGELFQDLNGTWWAAVLGVRSEEVSPPLGRETFLTAVDWPEGGWPVVQQPRMEFSRSLPGPVGGGEMKASPDGVDYVYICDHDPESYTFSGKGDSKSYTLRPSAAGLSAQSSTATFIGKRQRSLDTSASVTLDLTVGLDGKPVKAGLTLYKDGLRHVSLSYDFAAAQLLYSVTTTPKEKCQTASIPLESRPKAISFRVSTSAKEYRFSYRMADTKKWVEAGSAEVADLVAREMTGPIFGIFAHTNDSDTTGQQVNFTKFTLEGQEDLIW</sequence>
<dbReference type="Proteomes" id="UP000652219">
    <property type="component" value="Unassembled WGS sequence"/>
</dbReference>
<dbReference type="InterPro" id="IPR006710">
    <property type="entry name" value="Glyco_hydro_43"/>
</dbReference>
<dbReference type="EMBL" id="WIGN01000121">
    <property type="protein sequence ID" value="KAF6808262.1"/>
    <property type="molecule type" value="Genomic_DNA"/>
</dbReference>
<comment type="similarity">
    <text evidence="1 6">Belongs to the glycosyl hydrolase 43 family.</text>
</comment>
<proteinExistence type="inferred from homology"/>
<gene>
    <name evidence="8" type="ORF">CSOJ01_07675</name>
</gene>
<dbReference type="InterPro" id="IPR013320">
    <property type="entry name" value="ConA-like_dom_sf"/>
</dbReference>
<dbReference type="GO" id="GO:0004553">
    <property type="term" value="F:hydrolase activity, hydrolyzing O-glycosyl compounds"/>
    <property type="evidence" value="ECO:0007669"/>
    <property type="project" value="InterPro"/>
</dbReference>
<reference evidence="8 9" key="1">
    <citation type="journal article" date="2020" name="Phytopathology">
        <title>Genome Sequence Resources of Colletotrichum truncatum, C. plurivorum, C. musicola, and C. sojae: Four Species Pathogenic to Soybean (Glycine max).</title>
        <authorList>
            <person name="Rogerio F."/>
            <person name="Boufleur T.R."/>
            <person name="Ciampi-Guillardi M."/>
            <person name="Sukno S.A."/>
            <person name="Thon M.R."/>
            <person name="Massola Junior N.S."/>
            <person name="Baroncelli R."/>
        </authorList>
    </citation>
    <scope>NUCLEOTIDE SEQUENCE [LARGE SCALE GENOMIC DNA]</scope>
    <source>
        <strain evidence="8 9">LFN0009</strain>
    </source>
</reference>
<protein>
    <submittedName>
        <fullName evidence="8">Xylosidase</fullName>
    </submittedName>
</protein>
<keyword evidence="9" id="KW-1185">Reference proteome</keyword>
<evidence type="ECO:0000256" key="6">
    <source>
        <dbReference type="RuleBase" id="RU361187"/>
    </source>
</evidence>
<keyword evidence="2 6" id="KW-0378">Hydrolase</keyword>